<sequence>MIRHTPPGALRRRALGSGIVVELPEQSNSTPVIMTIPPTAYLLEDRLERALAASDTDWRTVDSLAGELGVSAAATREAIRRMGSKVRRPARTKKSEEDWYRLSSRGLTWQERLRILLAFASRTS</sequence>
<proteinExistence type="predicted"/>
<organism evidence="1 2">
    <name type="scientific">Aeromicrobium marinum DSM 15272</name>
    <dbReference type="NCBI Taxonomy" id="585531"/>
    <lineage>
        <taxon>Bacteria</taxon>
        <taxon>Bacillati</taxon>
        <taxon>Actinomycetota</taxon>
        <taxon>Actinomycetes</taxon>
        <taxon>Propionibacteriales</taxon>
        <taxon>Nocardioidaceae</taxon>
        <taxon>Aeromicrobium</taxon>
    </lineage>
</organism>
<evidence type="ECO:0000313" key="2">
    <source>
        <dbReference type="Proteomes" id="UP000003111"/>
    </source>
</evidence>
<dbReference type="HOGENOM" id="CLU_1999036_0_0_11"/>
<gene>
    <name evidence="1" type="ORF">HMPREF0063_10035</name>
</gene>
<accession>E2S7M8</accession>
<keyword evidence="2" id="KW-1185">Reference proteome</keyword>
<dbReference type="AlphaFoldDB" id="E2S7M8"/>
<evidence type="ECO:0000313" key="1">
    <source>
        <dbReference type="EMBL" id="EFQ84694.1"/>
    </source>
</evidence>
<protein>
    <submittedName>
        <fullName evidence="1">Uncharacterized protein</fullName>
    </submittedName>
</protein>
<dbReference type="EMBL" id="ACLF03000001">
    <property type="protein sequence ID" value="EFQ84694.1"/>
    <property type="molecule type" value="Genomic_DNA"/>
</dbReference>
<dbReference type="STRING" id="585531.HMPREF0063_10035"/>
<reference evidence="1" key="1">
    <citation type="submission" date="2010-08" db="EMBL/GenBank/DDBJ databases">
        <authorList>
            <person name="Muzny D."/>
            <person name="Qin X."/>
            <person name="Buhay C."/>
            <person name="Dugan-Rocha S."/>
            <person name="Ding Y."/>
            <person name="Chen G."/>
            <person name="Hawes A."/>
            <person name="Holder M."/>
            <person name="Jhangiani S."/>
            <person name="Johnson A."/>
            <person name="Khan Z."/>
            <person name="Li Z."/>
            <person name="Liu W."/>
            <person name="Liu X."/>
            <person name="Perez L."/>
            <person name="Shen H."/>
            <person name="Wang Q."/>
            <person name="Watt J."/>
            <person name="Xi L."/>
            <person name="Xin Y."/>
            <person name="Zhou J."/>
            <person name="Deng J."/>
            <person name="Jiang H."/>
            <person name="Liu Y."/>
            <person name="Qu J."/>
            <person name="Song X.-Z."/>
            <person name="Zhang L."/>
            <person name="Villasana D."/>
            <person name="Johnson A."/>
            <person name="Liu J."/>
            <person name="Liyanage D."/>
            <person name="Lorensuhewa L."/>
            <person name="Robinson T."/>
            <person name="Song A."/>
            <person name="Song B.-B."/>
            <person name="Dinh H."/>
            <person name="Thornton R."/>
            <person name="Coyle M."/>
            <person name="Francisco L."/>
            <person name="Jackson L."/>
            <person name="Javaid M."/>
            <person name="Korchina V."/>
            <person name="Kovar C."/>
            <person name="Mata R."/>
            <person name="Mathew T."/>
            <person name="Ngo R."/>
            <person name="Nguyen L."/>
            <person name="Nguyen N."/>
            <person name="Okwuonu G."/>
            <person name="Ongeri F."/>
            <person name="Pham C."/>
            <person name="Simmons D."/>
            <person name="Wilczek-Boney K."/>
            <person name="Hale W."/>
            <person name="Jakkamsetti A."/>
            <person name="Pham P."/>
            <person name="Ruth R."/>
            <person name="San Lucas F."/>
            <person name="Warren J."/>
            <person name="Zhang J."/>
            <person name="Zhao Z."/>
            <person name="Zhou C."/>
            <person name="Zhu D."/>
            <person name="Lee S."/>
            <person name="Bess C."/>
            <person name="Blankenburg K."/>
            <person name="Forbes L."/>
            <person name="Fu Q."/>
            <person name="Gubbala S."/>
            <person name="Hirani K."/>
            <person name="Jayaseelan J.C."/>
            <person name="Lara F."/>
            <person name="Munidasa M."/>
            <person name="Palculict T."/>
            <person name="Patil S."/>
            <person name="Pu L.-L."/>
            <person name="Saada N."/>
            <person name="Tang L."/>
            <person name="Weissenberger G."/>
            <person name="Zhu Y."/>
            <person name="Hemphill L."/>
            <person name="Shang Y."/>
            <person name="Youmans B."/>
            <person name="Ayvaz T."/>
            <person name="Ross M."/>
            <person name="Santibanez J."/>
            <person name="Aqrawi P."/>
            <person name="Gross S."/>
            <person name="Joshi V."/>
            <person name="Fowler G."/>
            <person name="Nazareth L."/>
            <person name="Reid J."/>
            <person name="Worley K."/>
            <person name="Petrosino J."/>
            <person name="Highlander S."/>
            <person name="Gibbs R."/>
        </authorList>
    </citation>
    <scope>NUCLEOTIDE SEQUENCE [LARGE SCALE GENOMIC DNA]</scope>
    <source>
        <strain evidence="1">DSM 15272</strain>
    </source>
</reference>
<name>E2S7M8_9ACTN</name>
<comment type="caution">
    <text evidence="1">The sequence shown here is derived from an EMBL/GenBank/DDBJ whole genome shotgun (WGS) entry which is preliminary data.</text>
</comment>
<dbReference type="Proteomes" id="UP000003111">
    <property type="component" value="Unassembled WGS sequence"/>
</dbReference>